<accession>A0A4C2A644</accession>
<proteinExistence type="predicted"/>
<gene>
    <name evidence="2" type="ORF">EVAR_102559_1</name>
</gene>
<name>A0A4C2A644_EUMVA</name>
<comment type="caution">
    <text evidence="2">The sequence shown here is derived from an EMBL/GenBank/DDBJ whole genome shotgun (WGS) entry which is preliminary data.</text>
</comment>
<dbReference type="AlphaFoldDB" id="A0A4C2A644"/>
<dbReference type="Proteomes" id="UP000299102">
    <property type="component" value="Unassembled WGS sequence"/>
</dbReference>
<evidence type="ECO:0000313" key="3">
    <source>
        <dbReference type="Proteomes" id="UP000299102"/>
    </source>
</evidence>
<sequence length="499" mass="55014">MAAHVIHQSRAARSMLRPVLRSHLPLRAKVALYKGYIRSRLTYAAPAWYALCSISQKKRIQTQQNITLRMIAGAGRYVLNDVIARDLCIETVEEFIQRIARRMFDIADQGPYEFLRNIAPMQERSPSGRPPPERIDPNTFSQTLNEGVEDPRTNEHQRNWLSQLVLDRGPGHALHRCSESPAGPRVRVASHEYHREQKRCLRTPAHLRGPPPPLLISRRSTAARDARRTGTATAFSGAGHSGILVPVPRHPLPEPVGSVEQETEIDTDTSSGSSSEPGKEDDYYDTITGALATAVKRSRDALSLLSLPTQESAPKKADQWSFINAETPRSPSPESYAEITLNSTAYAALAVEAGEGREHYLFPPPTLSPIKAYAAVAASPPRLKSQLQNNEGRISPGPPTAVTGTDVVITTVQSDVAADAGVTTQGVRRYPPLVVESLPNRVSHFEELRRLLGHTPNAQPFGKGVRFLPKSDTEFERSNVICRQRRGKTASLRGSATRR</sequence>
<dbReference type="OrthoDB" id="412981at2759"/>
<dbReference type="EMBL" id="BGZK01002497">
    <property type="protein sequence ID" value="GBP94377.1"/>
    <property type="molecule type" value="Genomic_DNA"/>
</dbReference>
<reference evidence="2 3" key="1">
    <citation type="journal article" date="2019" name="Commun. Biol.">
        <title>The bagworm genome reveals a unique fibroin gene that provides high tensile strength.</title>
        <authorList>
            <person name="Kono N."/>
            <person name="Nakamura H."/>
            <person name="Ohtoshi R."/>
            <person name="Tomita M."/>
            <person name="Numata K."/>
            <person name="Arakawa K."/>
        </authorList>
    </citation>
    <scope>NUCLEOTIDE SEQUENCE [LARGE SCALE GENOMIC DNA]</scope>
</reference>
<protein>
    <submittedName>
        <fullName evidence="2">Uncharacterized protein</fullName>
    </submittedName>
</protein>
<feature type="region of interest" description="Disordered" evidence="1">
    <location>
        <begin position="232"/>
        <end position="283"/>
    </location>
</feature>
<keyword evidence="3" id="KW-1185">Reference proteome</keyword>
<evidence type="ECO:0000256" key="1">
    <source>
        <dbReference type="SAM" id="MobiDB-lite"/>
    </source>
</evidence>
<evidence type="ECO:0000313" key="2">
    <source>
        <dbReference type="EMBL" id="GBP94377.1"/>
    </source>
</evidence>
<organism evidence="2 3">
    <name type="scientific">Eumeta variegata</name>
    <name type="common">Bagworm moth</name>
    <name type="synonym">Eumeta japonica</name>
    <dbReference type="NCBI Taxonomy" id="151549"/>
    <lineage>
        <taxon>Eukaryota</taxon>
        <taxon>Metazoa</taxon>
        <taxon>Ecdysozoa</taxon>
        <taxon>Arthropoda</taxon>
        <taxon>Hexapoda</taxon>
        <taxon>Insecta</taxon>
        <taxon>Pterygota</taxon>
        <taxon>Neoptera</taxon>
        <taxon>Endopterygota</taxon>
        <taxon>Lepidoptera</taxon>
        <taxon>Glossata</taxon>
        <taxon>Ditrysia</taxon>
        <taxon>Tineoidea</taxon>
        <taxon>Psychidae</taxon>
        <taxon>Oiketicinae</taxon>
        <taxon>Eumeta</taxon>
    </lineage>
</organism>